<organism evidence="12 13">
    <name type="scientific">Bombilactobacillus apium</name>
    <dbReference type="NCBI Taxonomy" id="2675299"/>
    <lineage>
        <taxon>Bacteria</taxon>
        <taxon>Bacillati</taxon>
        <taxon>Bacillota</taxon>
        <taxon>Bacilli</taxon>
        <taxon>Lactobacillales</taxon>
        <taxon>Lactobacillaceae</taxon>
        <taxon>Bombilactobacillus</taxon>
    </lineage>
</organism>
<evidence type="ECO:0000256" key="10">
    <source>
        <dbReference type="SAM" id="Coils"/>
    </source>
</evidence>
<evidence type="ECO:0000256" key="4">
    <source>
        <dbReference type="ARBA" id="ARBA00022741"/>
    </source>
</evidence>
<comment type="similarity">
    <text evidence="2 9">Belongs to the RecN family.</text>
</comment>
<proteinExistence type="inferred from homology"/>
<dbReference type="PIRSF" id="PIRSF003128">
    <property type="entry name" value="RecN"/>
    <property type="match status" value="1"/>
</dbReference>
<accession>A0A850R1H4</accession>
<evidence type="ECO:0000256" key="6">
    <source>
        <dbReference type="ARBA" id="ARBA00022840"/>
    </source>
</evidence>
<dbReference type="NCBIfam" id="TIGR00634">
    <property type="entry name" value="recN"/>
    <property type="match status" value="1"/>
</dbReference>
<gene>
    <name evidence="12" type="primary">recN</name>
    <name evidence="12" type="ORF">HU830_07320</name>
</gene>
<evidence type="ECO:0000256" key="5">
    <source>
        <dbReference type="ARBA" id="ARBA00022763"/>
    </source>
</evidence>
<evidence type="ECO:0000313" key="12">
    <source>
        <dbReference type="EMBL" id="NVY96959.1"/>
    </source>
</evidence>
<dbReference type="Proteomes" id="UP000563523">
    <property type="component" value="Unassembled WGS sequence"/>
</dbReference>
<reference evidence="12 13" key="1">
    <citation type="submission" date="2020-06" db="EMBL/GenBank/DDBJ databases">
        <authorList>
            <person name="Kang J."/>
        </authorList>
    </citation>
    <scope>NUCLEOTIDE SEQUENCE [LARGE SCALE GENOMIC DNA]</scope>
    <source>
        <strain evidence="12 13">DCY120</strain>
    </source>
</reference>
<dbReference type="Pfam" id="PF02463">
    <property type="entry name" value="SMC_N"/>
    <property type="match status" value="1"/>
</dbReference>
<keyword evidence="13" id="KW-1185">Reference proteome</keyword>
<dbReference type="Gene3D" id="3.40.50.300">
    <property type="entry name" value="P-loop containing nucleotide triphosphate hydrolases"/>
    <property type="match status" value="2"/>
</dbReference>
<dbReference type="InterPro" id="IPR027417">
    <property type="entry name" value="P-loop_NTPase"/>
</dbReference>
<keyword evidence="5 9" id="KW-0227">DNA damage</keyword>
<dbReference type="GO" id="GO:0043590">
    <property type="term" value="C:bacterial nucleoid"/>
    <property type="evidence" value="ECO:0007669"/>
    <property type="project" value="TreeGrafter"/>
</dbReference>
<evidence type="ECO:0000259" key="11">
    <source>
        <dbReference type="Pfam" id="PF02463"/>
    </source>
</evidence>
<evidence type="ECO:0000256" key="9">
    <source>
        <dbReference type="PIRNR" id="PIRNR003128"/>
    </source>
</evidence>
<feature type="domain" description="RecF/RecN/SMC N-terminal" evidence="11">
    <location>
        <begin position="1"/>
        <end position="514"/>
    </location>
</feature>
<dbReference type="PANTHER" id="PTHR11059">
    <property type="entry name" value="DNA REPAIR PROTEIN RECN"/>
    <property type="match status" value="1"/>
</dbReference>
<evidence type="ECO:0000256" key="7">
    <source>
        <dbReference type="ARBA" id="ARBA00023204"/>
    </source>
</evidence>
<keyword evidence="4" id="KW-0547">Nucleotide-binding</keyword>
<dbReference type="SUPFAM" id="SSF52540">
    <property type="entry name" value="P-loop containing nucleoside triphosphate hydrolases"/>
    <property type="match status" value="2"/>
</dbReference>
<comment type="caution">
    <text evidence="12">The sequence shown here is derived from an EMBL/GenBank/DDBJ whole genome shotgun (WGS) entry which is preliminary data.</text>
</comment>
<evidence type="ECO:0000256" key="8">
    <source>
        <dbReference type="ARBA" id="ARBA00033408"/>
    </source>
</evidence>
<evidence type="ECO:0000256" key="2">
    <source>
        <dbReference type="ARBA" id="ARBA00009441"/>
    </source>
</evidence>
<keyword evidence="10" id="KW-0175">Coiled coil</keyword>
<dbReference type="FunFam" id="3.40.50.300:FF:000356">
    <property type="entry name" value="DNA repair protein RecN"/>
    <property type="match status" value="1"/>
</dbReference>
<dbReference type="GO" id="GO:0006281">
    <property type="term" value="P:DNA repair"/>
    <property type="evidence" value="ECO:0007669"/>
    <property type="project" value="UniProtKB-KW"/>
</dbReference>
<comment type="function">
    <text evidence="1 9">May be involved in recombinational repair of damaged DNA.</text>
</comment>
<dbReference type="PANTHER" id="PTHR11059:SF0">
    <property type="entry name" value="DNA REPAIR PROTEIN RECN"/>
    <property type="match status" value="1"/>
</dbReference>
<dbReference type="GO" id="GO:0006310">
    <property type="term" value="P:DNA recombination"/>
    <property type="evidence" value="ECO:0007669"/>
    <property type="project" value="InterPro"/>
</dbReference>
<feature type="coiled-coil region" evidence="10">
    <location>
        <begin position="164"/>
        <end position="191"/>
    </location>
</feature>
<dbReference type="GO" id="GO:0005524">
    <property type="term" value="F:ATP binding"/>
    <property type="evidence" value="ECO:0007669"/>
    <property type="project" value="UniProtKB-KW"/>
</dbReference>
<dbReference type="AlphaFoldDB" id="A0A850R1H4"/>
<dbReference type="FunFam" id="3.40.50.300:FF:000319">
    <property type="entry name" value="DNA repair protein RecN"/>
    <property type="match status" value="1"/>
</dbReference>
<sequence>MLQELIIQDFAIIKQVDIQFHNGLNALTGETGAGKSIILDAVSLLLGQRARSEAVRQGCSKAVIQGLFIWNAPNQKPIQNFCEEQGWDFKEQSLIIKRELHSNGRNLCRVNDQLVTAGTLKELGRLLVDISGQNQSQSLLDPKIHTATLDQFGAQDLGSLQASYQVEYQKYQQLQQQARALQTNQQQQAQQIDILQFQVQEITAANLQVGEEEQLQAQQQQLANFVMIHDNLQSAYQLLAQSPANLVDRLAEVVKLLQKIAPYAPEYEQLTQVFQNSYYDLQDSQEQLAQKLELQDYDPTQLPEIEQRLQVIRNLEKKYGADIAAVLAFGDQAQQQLEQLQAQVQDPQALERKLAQQTEILTAAAQKITQIRTQIAHRLERKVAQQLRAMYMAHTEFKVRLIPTKFTIWGQERVEFYLRTNLGTDFQPLVQIASGGELARIMLALKTVLAQYQPVGTLIFDEIDTGVSGRVAQAIGEKMAQIAQQIQVLCITHLPQVAAVSDKQYLVAKQVQNQSTRTTIQILKPRQRVEVIAEMLEGTKVTAITKQHAHELLKLAHPQLDLEK</sequence>
<keyword evidence="6" id="KW-0067">ATP-binding</keyword>
<protein>
    <recommendedName>
        <fullName evidence="3 9">DNA repair protein RecN</fullName>
    </recommendedName>
    <alternativeName>
        <fullName evidence="8 9">Recombination protein N</fullName>
    </alternativeName>
</protein>
<dbReference type="GO" id="GO:0009432">
    <property type="term" value="P:SOS response"/>
    <property type="evidence" value="ECO:0007669"/>
    <property type="project" value="TreeGrafter"/>
</dbReference>
<evidence type="ECO:0000256" key="3">
    <source>
        <dbReference type="ARBA" id="ARBA00021315"/>
    </source>
</evidence>
<dbReference type="InterPro" id="IPR004604">
    <property type="entry name" value="DNA_recomb/repair_RecN"/>
</dbReference>
<dbReference type="RefSeq" id="WP_176943113.1">
    <property type="nucleotide sequence ID" value="NZ_JABZEC010000006.1"/>
</dbReference>
<name>A0A850R1H4_9LACO</name>
<evidence type="ECO:0000313" key="13">
    <source>
        <dbReference type="Proteomes" id="UP000563523"/>
    </source>
</evidence>
<keyword evidence="7 9" id="KW-0234">DNA repair</keyword>
<evidence type="ECO:0000256" key="1">
    <source>
        <dbReference type="ARBA" id="ARBA00003618"/>
    </source>
</evidence>
<dbReference type="InterPro" id="IPR003395">
    <property type="entry name" value="RecF/RecN/SMC_N"/>
</dbReference>
<dbReference type="CDD" id="cd03241">
    <property type="entry name" value="ABC_RecN"/>
    <property type="match status" value="2"/>
</dbReference>
<dbReference type="EMBL" id="JABZEC010000006">
    <property type="protein sequence ID" value="NVY96959.1"/>
    <property type="molecule type" value="Genomic_DNA"/>
</dbReference>